<dbReference type="EMBL" id="CP017150">
    <property type="protein sequence ID" value="AOP52959.1"/>
    <property type="molecule type" value="Genomic_DNA"/>
</dbReference>
<dbReference type="Proteomes" id="UP000094793">
    <property type="component" value="Chromosome"/>
</dbReference>
<reference evidence="2" key="1">
    <citation type="submission" date="2016-09" db="EMBL/GenBank/DDBJ databases">
        <title>Complete Genome Sequence of Brevibacterium aurantiacum SMQ-1335.</title>
        <authorList>
            <person name="de Melo A.G."/>
            <person name="Labrie S.J."/>
            <person name="Dumaresq J."/>
            <person name="Roberts R.J."/>
            <person name="Tremblay D.M."/>
            <person name="Moineau S."/>
        </authorList>
    </citation>
    <scope>NUCLEOTIDE SEQUENCE</scope>
    <source>
        <strain evidence="2">SMQ-1335</strain>
    </source>
</reference>
<dbReference type="EMBL" id="FXZI01000015">
    <property type="protein sequence ID" value="SMY03391.1"/>
    <property type="molecule type" value="Genomic_DNA"/>
</dbReference>
<evidence type="ECO:0000313" key="7">
    <source>
        <dbReference type="EMBL" id="PCC52934.1"/>
    </source>
</evidence>
<dbReference type="EMBL" id="NRHA01000015">
    <property type="protein sequence ID" value="PCC52934.1"/>
    <property type="molecule type" value="Genomic_DNA"/>
</dbReference>
<reference evidence="12" key="2">
    <citation type="submission" date="2016-09" db="EMBL/GenBank/DDBJ databases">
        <title>Complete Genome Sequence of Brevibacterium linens SMQ-1335.</title>
        <authorList>
            <person name="de Melo A.G."/>
            <person name="Labrie S.J."/>
            <person name="Dumaresq J."/>
            <person name="Roberts R.J."/>
            <person name="Tremblay D.M."/>
            <person name="Moineau S."/>
        </authorList>
    </citation>
    <scope>NUCLEOTIDE SEQUENCE [LARGE SCALE GENOMIC DNA]</scope>
    <source>
        <strain evidence="12">SMQ-1335</strain>
    </source>
</reference>
<evidence type="ECO:0000313" key="17">
    <source>
        <dbReference type="Proteomes" id="UP000234300"/>
    </source>
</evidence>
<dbReference type="Proteomes" id="UP000234525">
    <property type="component" value="Unassembled WGS sequence"/>
</dbReference>
<reference evidence="11 21" key="7">
    <citation type="submission" date="2018-10" db="EMBL/GenBank/DDBJ databases">
        <title>Brevibacterium genomes from Austrain hard cheese rinds.</title>
        <authorList>
            <person name="Anast J.M."/>
            <person name="Dzieciol M."/>
            <person name="Schultz D.L."/>
            <person name="Mann E."/>
            <person name="Wagner M."/>
            <person name="Schmitz-Esser S."/>
        </authorList>
    </citation>
    <scope>NUCLEOTIDE SEQUENCE [LARGE SCALE GENOMIC DNA]</scope>
    <source>
        <strain evidence="11 21">L261</strain>
    </source>
</reference>
<dbReference type="EMBL" id="FXZB01000018">
    <property type="protein sequence ID" value="SMX88873.1"/>
    <property type="molecule type" value="Genomic_DNA"/>
</dbReference>
<evidence type="ECO:0000313" key="6">
    <source>
        <dbReference type="EMBL" id="PCC45720.1"/>
    </source>
</evidence>
<reference evidence="17 18" key="4">
    <citation type="submission" date="2017-03" db="EMBL/GenBank/DDBJ databases">
        <authorList>
            <person name="Afonso C.L."/>
            <person name="Miller P.J."/>
            <person name="Scott M.A."/>
            <person name="Spackman E."/>
            <person name="Goraichik I."/>
            <person name="Dimitrov K.M."/>
            <person name="Suarez D.L."/>
            <person name="Swayne D.E."/>
        </authorList>
    </citation>
    <scope>NUCLEOTIDE SEQUENCE [LARGE SCALE GENOMIC DNA]</scope>
    <source>
        <strain evidence="9">6</strain>
        <strain evidence="18">6(3)</strain>
        <strain evidence="10">8</strain>
        <strain evidence="17">8(6)</strain>
        <strain evidence="8">ATCC 9175</strain>
    </source>
</reference>
<dbReference type="PATRIC" id="fig|1703.10.peg.1284"/>
<accession>A0A1D7W1J6</accession>
<evidence type="ECO:0000313" key="4">
    <source>
        <dbReference type="EMBL" id="PCC19328.1"/>
    </source>
</evidence>
<feature type="transmembrane region" description="Helical" evidence="1">
    <location>
        <begin position="20"/>
        <end position="40"/>
    </location>
</feature>
<dbReference type="Proteomes" id="UP000283000">
    <property type="component" value="Chromosome"/>
</dbReference>
<reference evidence="19" key="5">
    <citation type="submission" date="2017-03" db="EMBL/GenBank/DDBJ databases">
        <authorList>
            <person name="Monnet C."/>
        </authorList>
    </citation>
    <scope>NUCLEOTIDE SEQUENCE [LARGE SCALE GENOMIC DNA]</scope>
    <source>
        <strain evidence="19">ATCC 9175</strain>
    </source>
</reference>
<protein>
    <submittedName>
        <fullName evidence="2">Uncharacterized protein</fullName>
    </submittedName>
</protein>
<accession>A0A2A3X6L4</accession>
<sequence length="81" mass="9045">MDDEAYETNLRVFQRARTTAVLTASITAFITFVAFMIAGFDIQVTAAWMFALSLMSGSALFVIIHIVTTNDLKRTQRTPQP</sequence>
<dbReference type="EMBL" id="CP025330">
    <property type="protein sequence ID" value="AZT92854.1"/>
    <property type="molecule type" value="Genomic_DNA"/>
</dbReference>
<dbReference type="Proteomes" id="UP000218620">
    <property type="component" value="Unassembled WGS sequence"/>
</dbReference>
<gene>
    <name evidence="8" type="ORF">BAUR9175_02615</name>
    <name evidence="9" type="ORF">BAURA63_03051</name>
    <name evidence="10" type="ORF">BAURA86_03355</name>
    <name evidence="2" type="ORF">BLSMQ_1249</name>
    <name evidence="7" type="ORF">CIK59_13835</name>
    <name evidence="6" type="ORF">CIK64_14355</name>
    <name evidence="5" type="ORF">CIK65_09790</name>
    <name evidence="4" type="ORF">CIK79_14160</name>
    <name evidence="3" type="ORF">CXR23_06630</name>
    <name evidence="11" type="ORF">EB834_16540</name>
</gene>
<evidence type="ECO:0000313" key="19">
    <source>
        <dbReference type="Proteomes" id="UP000234525"/>
    </source>
</evidence>
<dbReference type="eggNOG" id="ENOG5031X89">
    <property type="taxonomic scope" value="Bacteria"/>
</dbReference>
<dbReference type="EMBL" id="FXYZ01000015">
    <property type="protein sequence ID" value="SMX95663.1"/>
    <property type="molecule type" value="Genomic_DNA"/>
</dbReference>
<reference evidence="3 20" key="6">
    <citation type="submission" date="2017-12" db="EMBL/GenBank/DDBJ databases">
        <authorList>
            <person name="Levesque S."/>
        </authorList>
    </citation>
    <scope>NUCLEOTIDE SEQUENCE [LARGE SCALE GENOMIC DNA]</scope>
    <source>
        <strain evidence="3 20">SMQ-1417</strain>
    </source>
</reference>
<keyword evidence="1" id="KW-0812">Transmembrane</keyword>
<evidence type="ECO:0000313" key="21">
    <source>
        <dbReference type="Proteomes" id="UP000297736"/>
    </source>
</evidence>
<evidence type="ECO:0000313" key="11">
    <source>
        <dbReference type="EMBL" id="TGD37251.1"/>
    </source>
</evidence>
<dbReference type="EMBL" id="RHFF01000018">
    <property type="protein sequence ID" value="TGD37251.1"/>
    <property type="molecule type" value="Genomic_DNA"/>
</dbReference>
<dbReference type="Proteomes" id="UP000218377">
    <property type="component" value="Unassembled WGS sequence"/>
</dbReference>
<evidence type="ECO:0000313" key="5">
    <source>
        <dbReference type="EMBL" id="PCC42923.1"/>
    </source>
</evidence>
<dbReference type="Proteomes" id="UP000234327">
    <property type="component" value="Unassembled WGS sequence"/>
</dbReference>
<dbReference type="RefSeq" id="WP_009884965.1">
    <property type="nucleotide sequence ID" value="NZ_AAGP01000044.1"/>
</dbReference>
<evidence type="ECO:0000313" key="15">
    <source>
        <dbReference type="Proteomes" id="UP000218377"/>
    </source>
</evidence>
<dbReference type="Proteomes" id="UP000234300">
    <property type="component" value="Unassembled WGS sequence"/>
</dbReference>
<keyword evidence="1" id="KW-0472">Membrane</keyword>
<accession>A0A2H1JN59</accession>
<proteinExistence type="predicted"/>
<dbReference type="EMBL" id="NRGQ01000010">
    <property type="protein sequence ID" value="PCC42923.1"/>
    <property type="molecule type" value="Genomic_DNA"/>
</dbReference>
<evidence type="ECO:0000313" key="18">
    <source>
        <dbReference type="Proteomes" id="UP000234327"/>
    </source>
</evidence>
<keyword evidence="19" id="KW-1185">Reference proteome</keyword>
<reference evidence="3 20" key="8">
    <citation type="submission" date="2019-01" db="EMBL/GenBank/DDBJ databases">
        <title>Comparative genomic analysis of Brevibacterium aurantiacum sheds light on its evolution and its adaptation to smear-ripened cheeses.</title>
        <authorList>
            <person name="Moineau S."/>
        </authorList>
    </citation>
    <scope>NUCLEOTIDE SEQUENCE [LARGE SCALE GENOMIC DNA]</scope>
    <source>
        <strain evidence="3 20">SMQ-1417</strain>
    </source>
</reference>
<dbReference type="GeneID" id="60905598"/>
<evidence type="ECO:0000313" key="12">
    <source>
        <dbReference type="Proteomes" id="UP000094793"/>
    </source>
</evidence>
<dbReference type="KEGG" id="blin:BLSMQ_1249"/>
<evidence type="ECO:0000313" key="14">
    <source>
        <dbReference type="Proteomes" id="UP000217881"/>
    </source>
</evidence>
<dbReference type="Proteomes" id="UP000217881">
    <property type="component" value="Unassembled WGS sequence"/>
</dbReference>
<evidence type="ECO:0000313" key="10">
    <source>
        <dbReference type="EMBL" id="SMY03391.1"/>
    </source>
</evidence>
<evidence type="ECO:0000313" key="8">
    <source>
        <dbReference type="EMBL" id="SMX88873.1"/>
    </source>
</evidence>
<evidence type="ECO:0000313" key="20">
    <source>
        <dbReference type="Proteomes" id="UP000283000"/>
    </source>
</evidence>
<dbReference type="Proteomes" id="UP000297736">
    <property type="component" value="Unassembled WGS sequence"/>
</dbReference>
<evidence type="ECO:0000313" key="9">
    <source>
        <dbReference type="EMBL" id="SMX95663.1"/>
    </source>
</evidence>
<evidence type="ECO:0000313" key="13">
    <source>
        <dbReference type="Proteomes" id="UP000217564"/>
    </source>
</evidence>
<evidence type="ECO:0000313" key="2">
    <source>
        <dbReference type="EMBL" id="AOP52959.1"/>
    </source>
</evidence>
<dbReference type="Proteomes" id="UP000217564">
    <property type="component" value="Unassembled WGS sequence"/>
</dbReference>
<dbReference type="AlphaFoldDB" id="A0A1D7W1J6"/>
<dbReference type="EMBL" id="NRGX01000001">
    <property type="protein sequence ID" value="PCC19328.1"/>
    <property type="molecule type" value="Genomic_DNA"/>
</dbReference>
<evidence type="ECO:0000256" key="1">
    <source>
        <dbReference type="SAM" id="Phobius"/>
    </source>
</evidence>
<keyword evidence="1" id="KW-1133">Transmembrane helix</keyword>
<dbReference type="EMBL" id="NRGP01000020">
    <property type="protein sequence ID" value="PCC45720.1"/>
    <property type="molecule type" value="Genomic_DNA"/>
</dbReference>
<organism evidence="2 12">
    <name type="scientific">Brevibacterium aurantiacum</name>
    <dbReference type="NCBI Taxonomy" id="273384"/>
    <lineage>
        <taxon>Bacteria</taxon>
        <taxon>Bacillati</taxon>
        <taxon>Actinomycetota</taxon>
        <taxon>Actinomycetes</taxon>
        <taxon>Micrococcales</taxon>
        <taxon>Brevibacteriaceae</taxon>
        <taxon>Brevibacterium</taxon>
    </lineage>
</organism>
<evidence type="ECO:0000313" key="3">
    <source>
        <dbReference type="EMBL" id="AZT92854.1"/>
    </source>
</evidence>
<reference evidence="13 14" key="3">
    <citation type="journal article" date="2017" name="Elife">
        <title>Extensive horizontal gene transfer in cheese-associated bacteria.</title>
        <authorList>
            <person name="Bonham K.S."/>
            <person name="Wolfe B.E."/>
            <person name="Dutton R.J."/>
        </authorList>
    </citation>
    <scope>NUCLEOTIDE SEQUENCE [LARGE SCALE GENOMIC DNA]</scope>
    <source>
        <strain evidence="7 14">738_8</strain>
        <strain evidence="6 13">947_7</strain>
        <strain evidence="5 16">962_8</strain>
        <strain evidence="4 15">JB5</strain>
    </source>
</reference>
<dbReference type="OrthoDB" id="4805844at2"/>
<name>A0A1D7W1J6_BREAU</name>
<feature type="transmembrane region" description="Helical" evidence="1">
    <location>
        <begin position="46"/>
        <end position="67"/>
    </location>
</feature>
<evidence type="ECO:0000313" key="16">
    <source>
        <dbReference type="Proteomes" id="UP000218620"/>
    </source>
</evidence>